<keyword evidence="1" id="KW-0472">Membrane</keyword>
<proteinExistence type="predicted"/>
<name>A0A3B0Y540_9ZZZZ</name>
<evidence type="ECO:0000313" key="2">
    <source>
        <dbReference type="EMBL" id="VAW71960.1"/>
    </source>
</evidence>
<feature type="transmembrane region" description="Helical" evidence="1">
    <location>
        <begin position="28"/>
        <end position="47"/>
    </location>
</feature>
<feature type="transmembrane region" description="Helical" evidence="1">
    <location>
        <begin position="59"/>
        <end position="77"/>
    </location>
</feature>
<feature type="transmembrane region" description="Helical" evidence="1">
    <location>
        <begin position="6"/>
        <end position="23"/>
    </location>
</feature>
<dbReference type="AlphaFoldDB" id="A0A3B0Y540"/>
<sequence length="83" mass="9561">MVYFIIWLVLFILILINYPKFMVTITTILLLFTIAFILVELLIAIILDSTPYTTLKSGSLLILLFGTLFFISSRYHLATKKKS</sequence>
<evidence type="ECO:0000256" key="1">
    <source>
        <dbReference type="SAM" id="Phobius"/>
    </source>
</evidence>
<keyword evidence="1" id="KW-0812">Transmembrane</keyword>
<gene>
    <name evidence="2" type="ORF">MNBD_GAMMA12-2974</name>
</gene>
<dbReference type="EMBL" id="UOFL01000034">
    <property type="protein sequence ID" value="VAW71960.1"/>
    <property type="molecule type" value="Genomic_DNA"/>
</dbReference>
<reference evidence="2" key="1">
    <citation type="submission" date="2018-06" db="EMBL/GenBank/DDBJ databases">
        <authorList>
            <person name="Zhirakovskaya E."/>
        </authorList>
    </citation>
    <scope>NUCLEOTIDE SEQUENCE</scope>
</reference>
<keyword evidence="1" id="KW-1133">Transmembrane helix</keyword>
<accession>A0A3B0Y540</accession>
<protein>
    <submittedName>
        <fullName evidence="2">Uncharacterized protein</fullName>
    </submittedName>
</protein>
<organism evidence="2">
    <name type="scientific">hydrothermal vent metagenome</name>
    <dbReference type="NCBI Taxonomy" id="652676"/>
    <lineage>
        <taxon>unclassified sequences</taxon>
        <taxon>metagenomes</taxon>
        <taxon>ecological metagenomes</taxon>
    </lineage>
</organism>